<dbReference type="PROSITE" id="PS00879">
    <property type="entry name" value="ODR_DC_2_2"/>
    <property type="match status" value="1"/>
</dbReference>
<dbReference type="RefSeq" id="WP_089073085.1">
    <property type="nucleotide sequence ID" value="NZ_CBCSAM010000010.1"/>
</dbReference>
<feature type="binding site" evidence="12">
    <location>
        <position position="371"/>
    </location>
    <ligand>
        <name>substrate</name>
    </ligand>
</feature>
<dbReference type="FunFam" id="2.40.37.10:FF:000003">
    <property type="entry name" value="Diaminopimelate decarboxylase"/>
    <property type="match status" value="1"/>
</dbReference>
<dbReference type="OrthoDB" id="9802241at2"/>
<dbReference type="GO" id="GO:0009089">
    <property type="term" value="P:lysine biosynthetic process via diaminopimelate"/>
    <property type="evidence" value="ECO:0007669"/>
    <property type="project" value="UniProtKB-UniRule"/>
</dbReference>
<comment type="subunit">
    <text evidence="12">Homodimer.</text>
</comment>
<evidence type="ECO:0000256" key="9">
    <source>
        <dbReference type="ARBA" id="ARBA00060983"/>
    </source>
</evidence>
<feature type="binding site" evidence="12">
    <location>
        <position position="344"/>
    </location>
    <ligand>
        <name>substrate</name>
    </ligand>
</feature>
<evidence type="ECO:0000259" key="15">
    <source>
        <dbReference type="Pfam" id="PF00278"/>
    </source>
</evidence>
<dbReference type="FunFam" id="3.20.20.10:FF:000003">
    <property type="entry name" value="Diaminopimelate decarboxylase"/>
    <property type="match status" value="1"/>
</dbReference>
<evidence type="ECO:0000313" key="17">
    <source>
        <dbReference type="EMBL" id="ASK78176.1"/>
    </source>
</evidence>
<dbReference type="Pfam" id="PF02784">
    <property type="entry name" value="Orn_Arg_deC_N"/>
    <property type="match status" value="1"/>
</dbReference>
<feature type="modified residue" description="N6-(pyridoxal phosphate)lysine" evidence="12 13">
    <location>
        <position position="60"/>
    </location>
</feature>
<gene>
    <name evidence="12 17" type="primary">lysA</name>
    <name evidence="17" type="ORF">CF386_03570</name>
</gene>
<dbReference type="KEGG" id="pmai:CF386_03570"/>
<evidence type="ECO:0000313" key="18">
    <source>
        <dbReference type="Proteomes" id="UP000242175"/>
    </source>
</evidence>
<dbReference type="InterPro" id="IPR022644">
    <property type="entry name" value="De-COase2_N"/>
</dbReference>
<evidence type="ECO:0000256" key="2">
    <source>
        <dbReference type="ARBA" id="ARBA00022605"/>
    </source>
</evidence>
<feature type="binding site" evidence="12">
    <location>
        <position position="277"/>
    </location>
    <ligand>
        <name>substrate</name>
    </ligand>
</feature>
<feature type="domain" description="Orn/DAP/Arg decarboxylase 2 N-terminal" evidence="16">
    <location>
        <begin position="37"/>
        <end position="281"/>
    </location>
</feature>
<evidence type="ECO:0000256" key="7">
    <source>
        <dbReference type="ARBA" id="ARBA00050464"/>
    </source>
</evidence>
<dbReference type="SUPFAM" id="SSF50621">
    <property type="entry name" value="Alanine racemase C-terminal domain-like"/>
    <property type="match status" value="1"/>
</dbReference>
<dbReference type="GO" id="GO:0008836">
    <property type="term" value="F:diaminopimelate decarboxylase activity"/>
    <property type="evidence" value="ECO:0007669"/>
    <property type="project" value="UniProtKB-UniRule"/>
</dbReference>
<dbReference type="AlphaFoldDB" id="A0A220VD68"/>
<dbReference type="Proteomes" id="UP000242175">
    <property type="component" value="Chromosome large"/>
</dbReference>
<feature type="binding site" evidence="12">
    <location>
        <position position="371"/>
    </location>
    <ligand>
        <name>pyridoxal 5'-phosphate</name>
        <dbReference type="ChEBI" id="CHEBI:597326"/>
    </ligand>
</feature>
<keyword evidence="3 12" id="KW-0210">Decarboxylase</keyword>
<protein>
    <recommendedName>
        <fullName evidence="11 12">Diaminopimelate decarboxylase</fullName>
        <shortName evidence="12">DAP decarboxylase</shortName>
        <shortName evidence="12">DAPDC</shortName>
        <ecNumber evidence="10 12">4.1.1.20</ecNumber>
    </recommendedName>
</protein>
<dbReference type="HAMAP" id="MF_02120">
    <property type="entry name" value="LysA"/>
    <property type="match status" value="1"/>
</dbReference>
<dbReference type="PRINTS" id="PR01179">
    <property type="entry name" value="ODADCRBXLASE"/>
</dbReference>
<dbReference type="InterPro" id="IPR000183">
    <property type="entry name" value="Orn/DAP/Arg_de-COase"/>
</dbReference>
<feature type="binding site" evidence="12">
    <location>
        <position position="313"/>
    </location>
    <ligand>
        <name>substrate</name>
    </ligand>
</feature>
<organism evidence="17 18">
    <name type="scientific">Paraphotobacterium marinum</name>
    <dbReference type="NCBI Taxonomy" id="1755811"/>
    <lineage>
        <taxon>Bacteria</taxon>
        <taxon>Pseudomonadati</taxon>
        <taxon>Pseudomonadota</taxon>
        <taxon>Gammaproteobacteria</taxon>
        <taxon>Vibrionales</taxon>
        <taxon>Vibrionaceae</taxon>
        <taxon>Paraphotobacterium</taxon>
    </lineage>
</organism>
<comment type="similarity">
    <text evidence="9 12">Belongs to the Orn/Lys/Arg decarboxylase class-II family. LysA subfamily.</text>
</comment>
<dbReference type="SUPFAM" id="SSF51419">
    <property type="entry name" value="PLP-binding barrel"/>
    <property type="match status" value="1"/>
</dbReference>
<evidence type="ECO:0000256" key="11">
    <source>
        <dbReference type="ARBA" id="ARBA00074972"/>
    </source>
</evidence>
<dbReference type="UniPathway" id="UPA00034">
    <property type="reaction ID" value="UER00027"/>
</dbReference>
<feature type="domain" description="Orn/DAP/Arg decarboxylase 2 C-terminal" evidence="15">
    <location>
        <begin position="30"/>
        <end position="369"/>
    </location>
</feature>
<evidence type="ECO:0000256" key="14">
    <source>
        <dbReference type="RuleBase" id="RU003738"/>
    </source>
</evidence>
<keyword evidence="4 12" id="KW-0663">Pyridoxal phosphate</keyword>
<evidence type="ECO:0000256" key="4">
    <source>
        <dbReference type="ARBA" id="ARBA00022898"/>
    </source>
</evidence>
<evidence type="ECO:0000256" key="6">
    <source>
        <dbReference type="ARBA" id="ARBA00023239"/>
    </source>
</evidence>
<name>A0A220VD68_9GAMM</name>
<dbReference type="CDD" id="cd06828">
    <property type="entry name" value="PLPDE_III_DapDC"/>
    <property type="match status" value="1"/>
</dbReference>
<feature type="binding site" evidence="12">
    <location>
        <position position="317"/>
    </location>
    <ligand>
        <name>substrate</name>
    </ligand>
</feature>
<evidence type="ECO:0000256" key="3">
    <source>
        <dbReference type="ARBA" id="ARBA00022793"/>
    </source>
</evidence>
<dbReference type="Gene3D" id="3.20.20.10">
    <property type="entry name" value="Alanine racemase"/>
    <property type="match status" value="1"/>
</dbReference>
<evidence type="ECO:0000256" key="8">
    <source>
        <dbReference type="ARBA" id="ARBA00060643"/>
    </source>
</evidence>
<comment type="cofactor">
    <cofactor evidence="1 12 13 14">
        <name>pyridoxal 5'-phosphate</name>
        <dbReference type="ChEBI" id="CHEBI:597326"/>
    </cofactor>
</comment>
<feature type="active site" description="Proton donor" evidence="13">
    <location>
        <position position="343"/>
    </location>
</feature>
<dbReference type="PANTHER" id="PTHR43727">
    <property type="entry name" value="DIAMINOPIMELATE DECARBOXYLASE"/>
    <property type="match status" value="1"/>
</dbReference>
<keyword evidence="5 12" id="KW-0457">Lysine biosynthesis</keyword>
<dbReference type="PRINTS" id="PR01181">
    <property type="entry name" value="DAPDCRBXLASE"/>
</dbReference>
<evidence type="ECO:0000256" key="1">
    <source>
        <dbReference type="ARBA" id="ARBA00001933"/>
    </source>
</evidence>
<keyword evidence="2 12" id="KW-0028">Amino-acid biosynthesis</keyword>
<dbReference type="PANTHER" id="PTHR43727:SF2">
    <property type="entry name" value="GROUP IV DECARBOXYLASE"/>
    <property type="match status" value="1"/>
</dbReference>
<evidence type="ECO:0000259" key="16">
    <source>
        <dbReference type="Pfam" id="PF02784"/>
    </source>
</evidence>
<evidence type="ECO:0000256" key="12">
    <source>
        <dbReference type="HAMAP-Rule" id="MF_02120"/>
    </source>
</evidence>
<dbReference type="InterPro" id="IPR009006">
    <property type="entry name" value="Ala_racemase/Decarboxylase_C"/>
</dbReference>
<proteinExistence type="inferred from homology"/>
<dbReference type="Pfam" id="PF00278">
    <property type="entry name" value="Orn_DAP_Arg_deC"/>
    <property type="match status" value="1"/>
</dbReference>
<keyword evidence="6 12" id="KW-0456">Lyase</keyword>
<dbReference type="NCBIfam" id="TIGR01048">
    <property type="entry name" value="lysA"/>
    <property type="match status" value="1"/>
</dbReference>
<keyword evidence="18" id="KW-1185">Reference proteome</keyword>
<feature type="binding site" evidence="12">
    <location>
        <begin position="274"/>
        <end position="277"/>
    </location>
    <ligand>
        <name>pyridoxal 5'-phosphate</name>
        <dbReference type="ChEBI" id="CHEBI:597326"/>
    </ligand>
</feature>
<dbReference type="GO" id="GO:0030170">
    <property type="term" value="F:pyridoxal phosphate binding"/>
    <property type="evidence" value="ECO:0007669"/>
    <property type="project" value="UniProtKB-UniRule"/>
</dbReference>
<dbReference type="Gene3D" id="2.40.37.10">
    <property type="entry name" value="Lyase, Ornithine Decarboxylase, Chain A, domain 1"/>
    <property type="match status" value="1"/>
</dbReference>
<comment type="pathway">
    <text evidence="8 12 14">Amino-acid biosynthesis; L-lysine biosynthesis via DAP pathway; L-lysine from DL-2,6-diaminopimelate: step 1/1.</text>
</comment>
<dbReference type="InterPro" id="IPR022657">
    <property type="entry name" value="De-COase2_CS"/>
</dbReference>
<dbReference type="EMBL" id="CP022355">
    <property type="protein sequence ID" value="ASK78176.1"/>
    <property type="molecule type" value="Genomic_DNA"/>
</dbReference>
<dbReference type="InterPro" id="IPR022643">
    <property type="entry name" value="De-COase2_C"/>
</dbReference>
<sequence>MDYFEFKDHELWCEDVKLSDVAKKFGTPLYVYSKKTFLRHYQAFTKPLSSHPHLICYSVKVNSNIAILNCLARAGSGFDIVSGGELERVIRAGGDPKKVVFSGVGKTRIEIENALNVGIKSFNVESRSELDLINKIAKELGKIAPISIRVNPDVDAETHPYITTGLKDNKFGISYKKAIDEFVYADSLENIEVEGVDCHIGSQLTKLSPFEDALSRVLALVDNLKQKGLNIKHIDLGGGLGVVYDKENPPLPSEYSEKILQQLRQYPDMELILEPGRAIAANAGVLLTEVLTIKENEAKNFAIVDAAMNDLIRPTLYNAWQKIVPLKLNNKYMKNYDVVGPICETGDFLGKDRKLSIVEGDYLAIKSAGAYGFVMSSNYNSRGRAAEIFIDESKVFEIRKRENIDNLLELEVIPNFDEAPNES</sequence>
<comment type="function">
    <text evidence="12">Specifically catalyzes the decarboxylation of meso-diaminopimelate (meso-DAP) to L-lysine.</text>
</comment>
<feature type="binding site" evidence="12">
    <location>
        <position position="239"/>
    </location>
    <ligand>
        <name>pyridoxal 5'-phosphate</name>
        <dbReference type="ChEBI" id="CHEBI:597326"/>
    </ligand>
</feature>
<dbReference type="InterPro" id="IPR002986">
    <property type="entry name" value="DAP_deCOOHase_LysA"/>
</dbReference>
<evidence type="ECO:0000256" key="10">
    <source>
        <dbReference type="ARBA" id="ARBA00066427"/>
    </source>
</evidence>
<evidence type="ECO:0000256" key="13">
    <source>
        <dbReference type="PIRSR" id="PIRSR600183-50"/>
    </source>
</evidence>
<dbReference type="EC" id="4.1.1.20" evidence="10 12"/>
<accession>A0A220VD68</accession>
<dbReference type="InterPro" id="IPR029066">
    <property type="entry name" value="PLP-binding_barrel"/>
</dbReference>
<reference evidence="17 18" key="1">
    <citation type="journal article" date="2016" name="Int. J. Syst. Evol. Microbiol.">
        <title>Paraphotobacterium marinum gen. nov., sp. nov., a member of the family Vibrionaceae, isolated from surface seawater.</title>
        <authorList>
            <person name="Huang Z."/>
            <person name="Dong C."/>
            <person name="Shao Z."/>
        </authorList>
    </citation>
    <scope>NUCLEOTIDE SEQUENCE [LARGE SCALE GENOMIC DNA]</scope>
    <source>
        <strain evidence="17 18">NSCS20N07D</strain>
    </source>
</reference>
<evidence type="ECO:0000256" key="5">
    <source>
        <dbReference type="ARBA" id="ARBA00023154"/>
    </source>
</evidence>
<comment type="catalytic activity">
    <reaction evidence="7 12 14">
        <text>meso-2,6-diaminopimelate + H(+) = L-lysine + CO2</text>
        <dbReference type="Rhea" id="RHEA:15101"/>
        <dbReference type="ChEBI" id="CHEBI:15378"/>
        <dbReference type="ChEBI" id="CHEBI:16526"/>
        <dbReference type="ChEBI" id="CHEBI:32551"/>
        <dbReference type="ChEBI" id="CHEBI:57791"/>
        <dbReference type="EC" id="4.1.1.20"/>
    </reaction>
</comment>